<dbReference type="AlphaFoldDB" id="A0AAD7RSF7"/>
<feature type="coiled-coil region" evidence="2">
    <location>
        <begin position="444"/>
        <end position="471"/>
    </location>
</feature>
<gene>
    <name evidence="5" type="ORF">AAFF_G00119190</name>
</gene>
<feature type="domain" description="CCDC144C-like coiled-coil" evidence="4">
    <location>
        <begin position="95"/>
        <end position="223"/>
    </location>
</feature>
<evidence type="ECO:0000259" key="4">
    <source>
        <dbReference type="Pfam" id="PF14915"/>
    </source>
</evidence>
<dbReference type="PANTHER" id="PTHR24147:SF53">
    <property type="entry name" value="ANKYRIN REPEAT DOMAIN 26"/>
    <property type="match status" value="1"/>
</dbReference>
<feature type="coiled-coil region" evidence="2">
    <location>
        <begin position="507"/>
        <end position="548"/>
    </location>
</feature>
<evidence type="ECO:0000313" key="6">
    <source>
        <dbReference type="Proteomes" id="UP001221898"/>
    </source>
</evidence>
<dbReference type="PANTHER" id="PTHR24147">
    <property type="entry name" value="ANKYRIN REPEAT DOMAIN 36-RELATED"/>
    <property type="match status" value="1"/>
</dbReference>
<evidence type="ECO:0000256" key="1">
    <source>
        <dbReference type="ARBA" id="ARBA00023054"/>
    </source>
</evidence>
<protein>
    <recommendedName>
        <fullName evidence="4">CCDC144C-like coiled-coil domain-containing protein</fullName>
    </recommendedName>
</protein>
<feature type="region of interest" description="Disordered" evidence="3">
    <location>
        <begin position="806"/>
        <end position="859"/>
    </location>
</feature>
<sequence>MEMSQDSDELQVEKKDRLLELKLAVALNEVECSRVARAEMEKALQLEQDRHQQTQRKHDSDFSRHLESIHKLRQQLGKVEATSMLLPQQMEKRDDIVQLQAEGTRLSQQLAEANEKAMAQEQVMAAMQRHFKDCLSQIQAENREKVQILEEQNRKLTARNAELQELLAGEQVERDSTLCHMQKVLVETQMNLAVCEESLKARTGNCTILDEEKGCLQGNVNWLEGKLQKSDDENVQLKRCLHNLKLSLDDKERELAVSSQKLQEALSETPNIEQALLQLVESVQRLAADNARLEQDVKRQTGTISELQEEAEEALLMKAGLEEQLTQKAQLEQAEEEAALLRRHLQEAQKRAEDKEREVVDVQKCFGDALDKMRAETLELATSNLQLQELLQIERSKTESTVWQLQEELAETKNEVLLCTTSLGVSNNYCSTIDEEKLDMQKYIIRLEGMLKESEDKYVQSEQQVKKLISTLRDQDCEVSTTSQKLQEMCLASTSMDKTTQHLRESLQQLESENTGLVEAAKQQSSRISELEKEIEEAATLNTYLEEQSVWEIQKQSLLPLNTQAELNETGVALKDEREFSKVKVLPATLQAQLEQVQTEKLMFQQQLEEAQQMTQVEDQTVIDIQDCMKENIAEMQAYKEEKVLLVENRSNEVVPSENTELQDFIDHKKVNRDSSLRQLQKELADMQNKLSLCEESLEDTTRRCIDLAVKNQSIPEEMNTLHRMLQENKDKYVQTECFNVNLKCSMDDQEIVSISTNTDETMESLQQLESKSLSLEEAEKQQACIIVELVEAAEEATRVKKDLEEQLGQEKQKPHLGSINSQVDTSETEAALQDEREKFQKSQSTARGPAGTTGASKN</sequence>
<dbReference type="Pfam" id="PF14915">
    <property type="entry name" value="CCDC144C"/>
    <property type="match status" value="2"/>
</dbReference>
<keyword evidence="1 2" id="KW-0175">Coiled coil</keyword>
<feature type="domain" description="CCDC144C-like coiled-coil" evidence="4">
    <location>
        <begin position="502"/>
        <end position="722"/>
    </location>
</feature>
<dbReference type="InterPro" id="IPR050657">
    <property type="entry name" value="Ankyrin_repeat_domain"/>
</dbReference>
<dbReference type="InterPro" id="IPR039497">
    <property type="entry name" value="CC144C-like_CC_dom"/>
</dbReference>
<organism evidence="5 6">
    <name type="scientific">Aldrovandia affinis</name>
    <dbReference type="NCBI Taxonomy" id="143900"/>
    <lineage>
        <taxon>Eukaryota</taxon>
        <taxon>Metazoa</taxon>
        <taxon>Chordata</taxon>
        <taxon>Craniata</taxon>
        <taxon>Vertebrata</taxon>
        <taxon>Euteleostomi</taxon>
        <taxon>Actinopterygii</taxon>
        <taxon>Neopterygii</taxon>
        <taxon>Teleostei</taxon>
        <taxon>Notacanthiformes</taxon>
        <taxon>Halosauridae</taxon>
        <taxon>Aldrovandia</taxon>
    </lineage>
</organism>
<proteinExistence type="predicted"/>
<dbReference type="Proteomes" id="UP001221898">
    <property type="component" value="Unassembled WGS sequence"/>
</dbReference>
<name>A0AAD7RSF7_9TELE</name>
<dbReference type="EMBL" id="JAINUG010000181">
    <property type="protein sequence ID" value="KAJ8389529.1"/>
    <property type="molecule type" value="Genomic_DNA"/>
</dbReference>
<reference evidence="5" key="1">
    <citation type="journal article" date="2023" name="Science">
        <title>Genome structures resolve the early diversification of teleost fishes.</title>
        <authorList>
            <person name="Parey E."/>
            <person name="Louis A."/>
            <person name="Montfort J."/>
            <person name="Bouchez O."/>
            <person name="Roques C."/>
            <person name="Iampietro C."/>
            <person name="Lluch J."/>
            <person name="Castinel A."/>
            <person name="Donnadieu C."/>
            <person name="Desvignes T."/>
            <person name="Floi Bucao C."/>
            <person name="Jouanno E."/>
            <person name="Wen M."/>
            <person name="Mejri S."/>
            <person name="Dirks R."/>
            <person name="Jansen H."/>
            <person name="Henkel C."/>
            <person name="Chen W.J."/>
            <person name="Zahm M."/>
            <person name="Cabau C."/>
            <person name="Klopp C."/>
            <person name="Thompson A.W."/>
            <person name="Robinson-Rechavi M."/>
            <person name="Braasch I."/>
            <person name="Lecointre G."/>
            <person name="Bobe J."/>
            <person name="Postlethwait J.H."/>
            <person name="Berthelot C."/>
            <person name="Roest Crollius H."/>
            <person name="Guiguen Y."/>
        </authorList>
    </citation>
    <scope>NUCLEOTIDE SEQUENCE</scope>
    <source>
        <strain evidence="5">NC1722</strain>
    </source>
</reference>
<evidence type="ECO:0000313" key="5">
    <source>
        <dbReference type="EMBL" id="KAJ8389529.1"/>
    </source>
</evidence>
<feature type="coiled-coil region" evidence="2">
    <location>
        <begin position="234"/>
        <end position="365"/>
    </location>
</feature>
<evidence type="ECO:0000256" key="3">
    <source>
        <dbReference type="SAM" id="MobiDB-lite"/>
    </source>
</evidence>
<keyword evidence="6" id="KW-1185">Reference proteome</keyword>
<accession>A0AAD7RSF7</accession>
<evidence type="ECO:0000256" key="2">
    <source>
        <dbReference type="SAM" id="Coils"/>
    </source>
</evidence>
<feature type="coiled-coil region" evidence="2">
    <location>
        <begin position="96"/>
        <end position="173"/>
    </location>
</feature>
<comment type="caution">
    <text evidence="5">The sequence shown here is derived from an EMBL/GenBank/DDBJ whole genome shotgun (WGS) entry which is preliminary data.</text>
</comment>
<feature type="coiled-coil region" evidence="2">
    <location>
        <begin position="670"/>
        <end position="704"/>
    </location>
</feature>